<dbReference type="Pfam" id="PF20147">
    <property type="entry name" value="Crinkler"/>
    <property type="match status" value="1"/>
</dbReference>
<feature type="domain" description="Crinkler effector protein N-terminal" evidence="4">
    <location>
        <begin position="22"/>
        <end position="136"/>
    </location>
</feature>
<reference evidence="5" key="2">
    <citation type="journal article" date="2002" name="Mol. Plant Microbe Interact.">
        <title>Identification of a cDNA from the arbuscular mycorrhizal fungus Glomus intraradices that is expressed during mycorrhizal symbiosis and up-regulated by N fertilization.</title>
        <authorList>
            <person name="Ruiz-Lozano J.M."/>
            <person name="Collados C."/>
            <person name="Porcel R."/>
            <person name="Azcon R."/>
            <person name="Barea J.M."/>
        </authorList>
    </citation>
    <scope>NUCLEOTIDE SEQUENCE</scope>
</reference>
<reference evidence="5" key="1">
    <citation type="submission" date="2001-07" db="EMBL/GenBank/DDBJ databases">
        <authorList>
            <person name="Ruiz-Lozano J."/>
        </authorList>
    </citation>
    <scope>NUCLEOTIDE SEQUENCE</scope>
</reference>
<dbReference type="EMBL" id="AJ315337">
    <property type="protein sequence ID" value="CAC86208.1"/>
    <property type="molecule type" value="mRNA"/>
</dbReference>
<dbReference type="VEuPathDB" id="FungiDB:RhiirA1_426961"/>
<dbReference type="InterPro" id="IPR045379">
    <property type="entry name" value="Crinkler_N"/>
</dbReference>
<dbReference type="VEuPathDB" id="FungiDB:FUN_011273"/>
<protein>
    <recommendedName>
        <fullName evidence="4">Crinkler effector protein N-terminal domain-containing protein</fullName>
    </recommendedName>
</protein>
<dbReference type="AlphaFoldDB" id="Q8X0Y9"/>
<evidence type="ECO:0000256" key="1">
    <source>
        <dbReference type="ARBA" id="ARBA00004340"/>
    </source>
</evidence>
<name>Q8X0Y9_RHIIR</name>
<dbReference type="GO" id="GO:0005576">
    <property type="term" value="C:extracellular region"/>
    <property type="evidence" value="ECO:0007669"/>
    <property type="project" value="UniProtKB-SubCell"/>
</dbReference>
<evidence type="ECO:0000256" key="2">
    <source>
        <dbReference type="ARBA" id="ARBA00004613"/>
    </source>
</evidence>
<evidence type="ECO:0000256" key="3">
    <source>
        <dbReference type="ARBA" id="ARBA00022525"/>
    </source>
</evidence>
<evidence type="ECO:0000259" key="4">
    <source>
        <dbReference type="Pfam" id="PF20147"/>
    </source>
</evidence>
<dbReference type="VEuPathDB" id="FungiDB:RhiirFUN_024123"/>
<dbReference type="GO" id="GO:0043657">
    <property type="term" value="C:host cell"/>
    <property type="evidence" value="ECO:0007669"/>
    <property type="project" value="UniProtKB-SubCell"/>
</dbReference>
<evidence type="ECO:0000313" key="5">
    <source>
        <dbReference type="EMBL" id="CAC86208.1"/>
    </source>
</evidence>
<organism evidence="5">
    <name type="scientific">Rhizophagus irregularis</name>
    <name type="common">Arbuscular mycorrhizal fungus</name>
    <name type="synonym">Glomus intraradices</name>
    <dbReference type="NCBI Taxonomy" id="4876"/>
    <lineage>
        <taxon>Eukaryota</taxon>
        <taxon>Fungi</taxon>
        <taxon>Fungi incertae sedis</taxon>
        <taxon>Mucoromycota</taxon>
        <taxon>Glomeromycotina</taxon>
        <taxon>Glomeromycetes</taxon>
        <taxon>Glomerales</taxon>
        <taxon>Glomeraceae</taxon>
        <taxon>Rhizophagus</taxon>
    </lineage>
</organism>
<keyword evidence="3" id="KW-0964">Secreted</keyword>
<sequence>MSDKSKTSDKSKFDKLVESGDITLNCIISGGGRNIFDVTISNANNNRVSSLAEAIRNRCLQITSTADLFKDIDSSRLALYKVGFISDNVVILNLSNNEYYEVDGAIRMEPQDKIFTHFPIQPQQIYSGEKGINVIVYPPTETVPEVLSKDNTSDTGL</sequence>
<proteinExistence type="evidence at transcript level"/>
<accession>Q8X0Y9</accession>
<comment type="subcellular location">
    <subcellularLocation>
        <location evidence="1">Host cell</location>
    </subcellularLocation>
    <subcellularLocation>
        <location evidence="2">Secreted</location>
    </subcellularLocation>
</comment>